<reference evidence="5 6" key="1">
    <citation type="submission" date="2017-09" db="EMBL/GenBank/DDBJ databases">
        <title>Depth-based differentiation of microbial function through sediment-hosted aquifers and enrichment of novel symbionts in the deep terrestrial subsurface.</title>
        <authorList>
            <person name="Probst A.J."/>
            <person name="Ladd B."/>
            <person name="Jarett J.K."/>
            <person name="Geller-Mcgrath D.E."/>
            <person name="Sieber C.M."/>
            <person name="Emerson J.B."/>
            <person name="Anantharaman K."/>
            <person name="Thomas B.C."/>
            <person name="Malmstrom R."/>
            <person name="Stieglmeier M."/>
            <person name="Klingl A."/>
            <person name="Woyke T."/>
            <person name="Ryan C.M."/>
            <person name="Banfield J.F."/>
        </authorList>
    </citation>
    <scope>NUCLEOTIDE SEQUENCE [LARGE SCALE GENOMIC DNA]</scope>
    <source>
        <strain evidence="5">CG23_combo_of_CG06-09_8_20_14_all_39_25</strain>
    </source>
</reference>
<dbReference type="InterPro" id="IPR019888">
    <property type="entry name" value="Tscrpt_reg_AsnC-like"/>
</dbReference>
<keyword evidence="2" id="KW-0238">DNA-binding</keyword>
<dbReference type="PROSITE" id="PS50956">
    <property type="entry name" value="HTH_ASNC_2"/>
    <property type="match status" value="1"/>
</dbReference>
<dbReference type="Gene3D" id="1.10.10.10">
    <property type="entry name" value="Winged helix-like DNA-binding domain superfamily/Winged helix DNA-binding domain"/>
    <property type="match status" value="1"/>
</dbReference>
<dbReference type="SMART" id="SM00344">
    <property type="entry name" value="HTH_ASNC"/>
    <property type="match status" value="1"/>
</dbReference>
<dbReference type="PANTHER" id="PTHR30154">
    <property type="entry name" value="LEUCINE-RESPONSIVE REGULATORY PROTEIN"/>
    <property type="match status" value="1"/>
</dbReference>
<dbReference type="GO" id="GO:0005829">
    <property type="term" value="C:cytosol"/>
    <property type="evidence" value="ECO:0007669"/>
    <property type="project" value="TreeGrafter"/>
</dbReference>
<dbReference type="SUPFAM" id="SSF54909">
    <property type="entry name" value="Dimeric alpha+beta barrel"/>
    <property type="match status" value="1"/>
</dbReference>
<dbReference type="Gene3D" id="3.40.50.2020">
    <property type="match status" value="1"/>
</dbReference>
<dbReference type="Proteomes" id="UP000229054">
    <property type="component" value="Unassembled WGS sequence"/>
</dbReference>
<dbReference type="SUPFAM" id="SSF53271">
    <property type="entry name" value="PRTase-like"/>
    <property type="match status" value="1"/>
</dbReference>
<sequence>MSKNMPKNTLLNLKPIQKLINGVGKDVKKYFGKNKSCIIGLEDDGVFYGKGLYEWLGQGKANLNFTTMDDDGRGLEEEKVKDRKVLLVDNDVVSGKGYKRAMETMRLKKEKLKIKDIKYAVLCDRAGLADFSVESYSAYAPWSLERLDGIDLKIIQALAKDGRASLVEIAKGTGLSPVGIKNRVERLIEDRVLKIQGLLNMEKVYSVSAHIEIEADSQTTKRLIEKLEKSPLVYHLVKASGRYNLMVSIVAPNLESIESFIAKKLRTEPGIKHVEVNVGELPIIPKTWNPPIA</sequence>
<dbReference type="GO" id="GO:0043200">
    <property type="term" value="P:response to amino acid"/>
    <property type="evidence" value="ECO:0007669"/>
    <property type="project" value="TreeGrafter"/>
</dbReference>
<evidence type="ECO:0000313" key="5">
    <source>
        <dbReference type="EMBL" id="PIP21979.1"/>
    </source>
</evidence>
<dbReference type="InterPro" id="IPR036388">
    <property type="entry name" value="WH-like_DNA-bd_sf"/>
</dbReference>
<name>A0A2G9YRW0_9BACT</name>
<dbReference type="GO" id="GO:0043565">
    <property type="term" value="F:sequence-specific DNA binding"/>
    <property type="evidence" value="ECO:0007669"/>
    <property type="project" value="InterPro"/>
</dbReference>
<dbReference type="PANTHER" id="PTHR30154:SF34">
    <property type="entry name" value="TRANSCRIPTIONAL REGULATOR AZLB"/>
    <property type="match status" value="1"/>
</dbReference>
<dbReference type="Pfam" id="PF01037">
    <property type="entry name" value="AsnC_trans_reg"/>
    <property type="match status" value="1"/>
</dbReference>
<evidence type="ECO:0000256" key="2">
    <source>
        <dbReference type="ARBA" id="ARBA00023125"/>
    </source>
</evidence>
<dbReference type="Pfam" id="PF13404">
    <property type="entry name" value="HTH_AsnC-type"/>
    <property type="match status" value="1"/>
</dbReference>
<dbReference type="SUPFAM" id="SSF46785">
    <property type="entry name" value="Winged helix' DNA-binding domain"/>
    <property type="match status" value="1"/>
</dbReference>
<keyword evidence="3" id="KW-0804">Transcription</keyword>
<dbReference type="Gene3D" id="3.30.70.920">
    <property type="match status" value="1"/>
</dbReference>
<keyword evidence="1" id="KW-0805">Transcription regulation</keyword>
<dbReference type="InterPro" id="IPR029057">
    <property type="entry name" value="PRTase-like"/>
</dbReference>
<evidence type="ECO:0000256" key="1">
    <source>
        <dbReference type="ARBA" id="ARBA00023015"/>
    </source>
</evidence>
<dbReference type="InterPro" id="IPR019887">
    <property type="entry name" value="Tscrpt_reg_AsnC/Lrp_C"/>
</dbReference>
<evidence type="ECO:0000259" key="4">
    <source>
        <dbReference type="PROSITE" id="PS50956"/>
    </source>
</evidence>
<evidence type="ECO:0000256" key="3">
    <source>
        <dbReference type="ARBA" id="ARBA00023163"/>
    </source>
</evidence>
<dbReference type="AlphaFoldDB" id="A0A2G9YRW0"/>
<feature type="domain" description="HTH asnC-type" evidence="4">
    <location>
        <begin position="147"/>
        <end position="208"/>
    </location>
</feature>
<dbReference type="InterPro" id="IPR036390">
    <property type="entry name" value="WH_DNA-bd_sf"/>
</dbReference>
<organism evidence="5 6">
    <name type="scientific">Candidatus Nealsonbacteria bacterium CG23_combo_of_CG06-09_8_20_14_all_39_25</name>
    <dbReference type="NCBI Taxonomy" id="1974723"/>
    <lineage>
        <taxon>Bacteria</taxon>
        <taxon>Candidatus Nealsoniibacteriota</taxon>
    </lineage>
</organism>
<gene>
    <name evidence="5" type="ORF">COX38_03180</name>
</gene>
<evidence type="ECO:0000313" key="6">
    <source>
        <dbReference type="Proteomes" id="UP000229054"/>
    </source>
</evidence>
<dbReference type="PRINTS" id="PR00033">
    <property type="entry name" value="HTHASNC"/>
</dbReference>
<proteinExistence type="predicted"/>
<dbReference type="InterPro" id="IPR000485">
    <property type="entry name" value="AsnC-type_HTH_dom"/>
</dbReference>
<dbReference type="InterPro" id="IPR011008">
    <property type="entry name" value="Dimeric_a/b-barrel"/>
</dbReference>
<protein>
    <recommendedName>
        <fullName evidence="4">HTH asnC-type domain-containing protein</fullName>
    </recommendedName>
</protein>
<comment type="caution">
    <text evidence="5">The sequence shown here is derived from an EMBL/GenBank/DDBJ whole genome shotgun (WGS) entry which is preliminary data.</text>
</comment>
<accession>A0A2G9YRW0</accession>
<dbReference type="EMBL" id="PCRN01000113">
    <property type="protein sequence ID" value="PIP21979.1"/>
    <property type="molecule type" value="Genomic_DNA"/>
</dbReference>